<accession>A0A0F9P0J3</accession>
<dbReference type="InterPro" id="IPR016024">
    <property type="entry name" value="ARM-type_fold"/>
</dbReference>
<dbReference type="Pfam" id="PF08713">
    <property type="entry name" value="DNA_alkylation"/>
    <property type="match status" value="1"/>
</dbReference>
<reference evidence="1" key="1">
    <citation type="journal article" date="2015" name="Nature">
        <title>Complex archaea that bridge the gap between prokaryotes and eukaryotes.</title>
        <authorList>
            <person name="Spang A."/>
            <person name="Saw J.H."/>
            <person name="Jorgensen S.L."/>
            <person name="Zaremba-Niedzwiedzka K."/>
            <person name="Martijn J."/>
            <person name="Lind A.E."/>
            <person name="van Eijk R."/>
            <person name="Schleper C."/>
            <person name="Guy L."/>
            <person name="Ettema T.J."/>
        </authorList>
    </citation>
    <scope>NUCLEOTIDE SEQUENCE</scope>
</reference>
<dbReference type="AlphaFoldDB" id="A0A0F9P0J3"/>
<gene>
    <name evidence="1" type="ORF">LCGC14_1272910</name>
</gene>
<sequence length="285" mass="32673">MSEQLKYKLDITAVESIATECLNAYSVFDHAGFMAVVDTHLDSLELKARATFIAECLFTFLPTDYVSSLPIIVEVARRLPSEPKAWADYRLWPLLDFIALYGLREVSLSLDALEKLTPKFTAEFAIRAFLHEDFEQTYQRMLNWSEHQNEHVRRLASEGMRPRLPWATQLRSLRTDPTPIWPVLEQLKNDPSLYVRRSVANNLNDISKDHPHQVLRCCRQWYGKTAECDWIVRHGLRSLVKTGEPSVYPLLGYTENPTLANCQLSLSASQISIGETLTLSFFHSA</sequence>
<evidence type="ECO:0008006" key="2">
    <source>
        <dbReference type="Google" id="ProtNLM"/>
    </source>
</evidence>
<name>A0A0F9P0J3_9ZZZZ</name>
<protein>
    <recommendedName>
        <fullName evidence="2">DNA alkylation repair enzyme</fullName>
    </recommendedName>
</protein>
<dbReference type="InterPro" id="IPR014825">
    <property type="entry name" value="DNA_alkylation"/>
</dbReference>
<evidence type="ECO:0000313" key="1">
    <source>
        <dbReference type="EMBL" id="KKM87042.1"/>
    </source>
</evidence>
<proteinExistence type="predicted"/>
<dbReference type="SUPFAM" id="SSF48371">
    <property type="entry name" value="ARM repeat"/>
    <property type="match status" value="1"/>
</dbReference>
<organism evidence="1">
    <name type="scientific">marine sediment metagenome</name>
    <dbReference type="NCBI Taxonomy" id="412755"/>
    <lineage>
        <taxon>unclassified sequences</taxon>
        <taxon>metagenomes</taxon>
        <taxon>ecological metagenomes</taxon>
    </lineage>
</organism>
<dbReference type="EMBL" id="LAZR01007161">
    <property type="protein sequence ID" value="KKM87042.1"/>
    <property type="molecule type" value="Genomic_DNA"/>
</dbReference>
<dbReference type="Gene3D" id="1.25.40.290">
    <property type="entry name" value="ARM repeat domains"/>
    <property type="match status" value="1"/>
</dbReference>
<comment type="caution">
    <text evidence="1">The sequence shown here is derived from an EMBL/GenBank/DDBJ whole genome shotgun (WGS) entry which is preliminary data.</text>
</comment>